<dbReference type="AlphaFoldDB" id="A0A918FC01"/>
<keyword evidence="4" id="KW-1185">Reference proteome</keyword>
<comment type="caution">
    <text evidence="3">The sequence shown here is derived from an EMBL/GenBank/DDBJ whole genome shotgun (WGS) entry which is preliminary data.</text>
</comment>
<dbReference type="NCBIfam" id="TIGR00696">
    <property type="entry name" value="wecG_tagA_cpsF"/>
    <property type="match status" value="1"/>
</dbReference>
<organism evidence="3 4">
    <name type="scientific">Deinococcus ruber</name>
    <dbReference type="NCBI Taxonomy" id="1848197"/>
    <lineage>
        <taxon>Bacteria</taxon>
        <taxon>Thermotogati</taxon>
        <taxon>Deinococcota</taxon>
        <taxon>Deinococci</taxon>
        <taxon>Deinococcales</taxon>
        <taxon>Deinococcaceae</taxon>
        <taxon>Deinococcus</taxon>
    </lineage>
</organism>
<evidence type="ECO:0000256" key="1">
    <source>
        <dbReference type="ARBA" id="ARBA00022676"/>
    </source>
</evidence>
<reference evidence="3" key="2">
    <citation type="submission" date="2020-09" db="EMBL/GenBank/DDBJ databases">
        <authorList>
            <person name="Sun Q."/>
            <person name="Ohkuma M."/>
        </authorList>
    </citation>
    <scope>NUCLEOTIDE SEQUENCE</scope>
    <source>
        <strain evidence="3">JCM 31311</strain>
    </source>
</reference>
<keyword evidence="1" id="KW-0328">Glycosyltransferase</keyword>
<evidence type="ECO:0000313" key="3">
    <source>
        <dbReference type="EMBL" id="GGR29205.1"/>
    </source>
</evidence>
<reference evidence="3" key="1">
    <citation type="journal article" date="2014" name="Int. J. Syst. Evol. Microbiol.">
        <title>Complete genome sequence of Corynebacterium casei LMG S-19264T (=DSM 44701T), isolated from a smear-ripened cheese.</title>
        <authorList>
            <consortium name="US DOE Joint Genome Institute (JGI-PGF)"/>
            <person name="Walter F."/>
            <person name="Albersmeier A."/>
            <person name="Kalinowski J."/>
            <person name="Ruckert C."/>
        </authorList>
    </citation>
    <scope>NUCLEOTIDE SEQUENCE</scope>
    <source>
        <strain evidence="3">JCM 31311</strain>
    </source>
</reference>
<dbReference type="Proteomes" id="UP000603865">
    <property type="component" value="Unassembled WGS sequence"/>
</dbReference>
<proteinExistence type="predicted"/>
<dbReference type="CDD" id="cd06533">
    <property type="entry name" value="Glyco_transf_WecG_TagA"/>
    <property type="match status" value="1"/>
</dbReference>
<protein>
    <submittedName>
        <fullName evidence="3">UDP-N-acetyl-D-mannosaminuronic acid transferase</fullName>
    </submittedName>
</protein>
<accession>A0A918FC01</accession>
<dbReference type="PANTHER" id="PTHR34136">
    <property type="match status" value="1"/>
</dbReference>
<evidence type="ECO:0000313" key="4">
    <source>
        <dbReference type="Proteomes" id="UP000603865"/>
    </source>
</evidence>
<dbReference type="InterPro" id="IPR004629">
    <property type="entry name" value="WecG_TagA_CpsF"/>
</dbReference>
<dbReference type="EMBL" id="BMQL01000046">
    <property type="protein sequence ID" value="GGR29205.1"/>
    <property type="molecule type" value="Genomic_DNA"/>
</dbReference>
<sequence>MKRTNILGIGVSATNLALSLDFFDNTIAGDYHEYICVTGVHGVMESQTDVKLKQVHNQAGMVTPDGMPLVWLSVLAGNTNVDRVYGPDLMLAVCNHSQERGYKHFFYGGNEGVADILATKLKARYPQLDIVGTYCPPFRKLSPEEDKVVIEKINQSGANIVWVGLSTPKQEMWMADHLNMLEANIMVGVGAAFDFHAGLKKQAPRWIQRSGFEWLYRTLIEPKRLWKRYFYNNPRFIMKIIQQKLGLRKYPL</sequence>
<gene>
    <name evidence="3" type="ORF">GCM10008957_45250</name>
</gene>
<dbReference type="PANTHER" id="PTHR34136:SF1">
    <property type="entry name" value="UDP-N-ACETYL-D-MANNOSAMINURONIC ACID TRANSFERASE"/>
    <property type="match status" value="1"/>
</dbReference>
<dbReference type="GO" id="GO:0016758">
    <property type="term" value="F:hexosyltransferase activity"/>
    <property type="evidence" value="ECO:0007669"/>
    <property type="project" value="TreeGrafter"/>
</dbReference>
<name>A0A918FC01_9DEIO</name>
<evidence type="ECO:0000256" key="2">
    <source>
        <dbReference type="ARBA" id="ARBA00022679"/>
    </source>
</evidence>
<keyword evidence="2 3" id="KW-0808">Transferase</keyword>
<dbReference type="Pfam" id="PF03808">
    <property type="entry name" value="Glyco_tran_WecG"/>
    <property type="match status" value="1"/>
</dbReference>
<dbReference type="RefSeq" id="WP_189092789.1">
    <property type="nucleotide sequence ID" value="NZ_BMQL01000046.1"/>
</dbReference>